<dbReference type="Pfam" id="PF02805">
    <property type="entry name" value="Ada_Zn_binding"/>
    <property type="match status" value="1"/>
</dbReference>
<comment type="cofactor">
    <cofactor evidence="1">
        <name>Zn(2+)</name>
        <dbReference type="ChEBI" id="CHEBI:29105"/>
    </cofactor>
</comment>
<keyword evidence="11" id="KW-0234">DNA repair</keyword>
<dbReference type="AlphaFoldDB" id="A0A6C0FWX6"/>
<dbReference type="GO" id="GO:0008168">
    <property type="term" value="F:methyltransferase activity"/>
    <property type="evidence" value="ECO:0007669"/>
    <property type="project" value="UniProtKB-KW"/>
</dbReference>
<evidence type="ECO:0000256" key="7">
    <source>
        <dbReference type="ARBA" id="ARBA00023015"/>
    </source>
</evidence>
<evidence type="ECO:0000256" key="3">
    <source>
        <dbReference type="ARBA" id="ARBA00022679"/>
    </source>
</evidence>
<evidence type="ECO:0000256" key="2">
    <source>
        <dbReference type="ARBA" id="ARBA00022603"/>
    </source>
</evidence>
<dbReference type="SUPFAM" id="SSF57884">
    <property type="entry name" value="Ada DNA repair protein, N-terminal domain (N-Ada 10)"/>
    <property type="match status" value="1"/>
</dbReference>
<evidence type="ECO:0000256" key="1">
    <source>
        <dbReference type="ARBA" id="ARBA00001947"/>
    </source>
</evidence>
<dbReference type="Gene3D" id="3.40.10.10">
    <property type="entry name" value="DNA Methylphosphotriester Repair Domain"/>
    <property type="match status" value="1"/>
</dbReference>
<keyword evidence="12" id="KW-1133">Transmembrane helix</keyword>
<dbReference type="Gene3D" id="1.10.10.60">
    <property type="entry name" value="Homeodomain-like"/>
    <property type="match status" value="2"/>
</dbReference>
<dbReference type="GO" id="GO:0003700">
    <property type="term" value="F:DNA-binding transcription factor activity"/>
    <property type="evidence" value="ECO:0007669"/>
    <property type="project" value="InterPro"/>
</dbReference>
<evidence type="ECO:0000313" key="14">
    <source>
        <dbReference type="EMBL" id="QHT61588.1"/>
    </source>
</evidence>
<keyword evidence="8" id="KW-0238">DNA-binding</keyword>
<keyword evidence="3 14" id="KW-0808">Transferase</keyword>
<evidence type="ECO:0000256" key="5">
    <source>
        <dbReference type="ARBA" id="ARBA00022763"/>
    </source>
</evidence>
<dbReference type="PANTHER" id="PTHR43280">
    <property type="entry name" value="ARAC-FAMILY TRANSCRIPTIONAL REGULATOR"/>
    <property type="match status" value="1"/>
</dbReference>
<dbReference type="GO" id="GO:0006281">
    <property type="term" value="P:DNA repair"/>
    <property type="evidence" value="ECO:0007669"/>
    <property type="project" value="UniProtKB-KW"/>
</dbReference>
<evidence type="ECO:0000256" key="8">
    <source>
        <dbReference type="ARBA" id="ARBA00023125"/>
    </source>
</evidence>
<dbReference type="InterPro" id="IPR004026">
    <property type="entry name" value="Ada_DNA_repair_Zn-bd"/>
</dbReference>
<evidence type="ECO:0000256" key="10">
    <source>
        <dbReference type="ARBA" id="ARBA00023163"/>
    </source>
</evidence>
<proteinExistence type="predicted"/>
<dbReference type="KEGG" id="plyc:GXP70_17505"/>
<reference evidence="14 15" key="1">
    <citation type="submission" date="2020-01" db="EMBL/GenBank/DDBJ databases">
        <title>Paenibacillus sp. nov., isolated from tomato rhizosphere.</title>
        <authorList>
            <person name="Weon H.-Y."/>
            <person name="Lee S.A."/>
        </authorList>
    </citation>
    <scope>NUCLEOTIDE SEQUENCE [LARGE SCALE GENOMIC DNA]</scope>
    <source>
        <strain evidence="14 15">12200R-189</strain>
    </source>
</reference>
<keyword evidence="10" id="KW-0804">Transcription</keyword>
<evidence type="ECO:0000256" key="4">
    <source>
        <dbReference type="ARBA" id="ARBA00022723"/>
    </source>
</evidence>
<keyword evidence="12" id="KW-0812">Transmembrane</keyword>
<dbReference type="SUPFAM" id="SSF46689">
    <property type="entry name" value="Homeodomain-like"/>
    <property type="match status" value="2"/>
</dbReference>
<dbReference type="GO" id="GO:0008270">
    <property type="term" value="F:zinc ion binding"/>
    <property type="evidence" value="ECO:0007669"/>
    <property type="project" value="InterPro"/>
</dbReference>
<sequence>MCKKRAYRYSRRLCGRCSSWSSCIIFRAGSAFVILLFHSREVTCGLSGGVYFALEASAVVSEDNWSAIVNCDAGQDGRFYYSVSTTGIFCRPSCKSRAPKREHVRIFDTAAGAAAAGFRPCKRCKPDGLRLPDEEWAEAIAESIRLRYPERITLQSLAEEQHVSPFHLQRTFKRIQGMTPAAHLLRVRLDAARALLRDTRLPVADVGERVGIPNAAHFATVFQRAEGRSPSRYRQARAEAQGQAEE</sequence>
<dbReference type="PROSITE" id="PS00041">
    <property type="entry name" value="HTH_ARAC_FAMILY_1"/>
    <property type="match status" value="1"/>
</dbReference>
<dbReference type="GO" id="GO:0032259">
    <property type="term" value="P:methylation"/>
    <property type="evidence" value="ECO:0007669"/>
    <property type="project" value="UniProtKB-KW"/>
</dbReference>
<dbReference type="Pfam" id="PF12833">
    <property type="entry name" value="HTH_18"/>
    <property type="match status" value="1"/>
</dbReference>
<organism evidence="14 15">
    <name type="scientific">Paenibacillus lycopersici</name>
    <dbReference type="NCBI Taxonomy" id="2704462"/>
    <lineage>
        <taxon>Bacteria</taxon>
        <taxon>Bacillati</taxon>
        <taxon>Bacillota</taxon>
        <taxon>Bacilli</taxon>
        <taxon>Bacillales</taxon>
        <taxon>Paenibacillaceae</taxon>
        <taxon>Paenibacillus</taxon>
    </lineage>
</organism>
<dbReference type="PROSITE" id="PS01124">
    <property type="entry name" value="HTH_ARAC_FAMILY_2"/>
    <property type="match status" value="1"/>
</dbReference>
<evidence type="ECO:0000256" key="11">
    <source>
        <dbReference type="ARBA" id="ARBA00023204"/>
    </source>
</evidence>
<keyword evidence="6" id="KW-0862">Zinc</keyword>
<dbReference type="InterPro" id="IPR035451">
    <property type="entry name" value="Ada-like_dom_sf"/>
</dbReference>
<dbReference type="Proteomes" id="UP000476064">
    <property type="component" value="Chromosome"/>
</dbReference>
<dbReference type="PANTHER" id="PTHR43280:SF28">
    <property type="entry name" value="HTH-TYPE TRANSCRIPTIONAL ACTIVATOR RHAS"/>
    <property type="match status" value="1"/>
</dbReference>
<keyword evidence="5" id="KW-0227">DNA damage</keyword>
<dbReference type="InterPro" id="IPR018062">
    <property type="entry name" value="HTH_AraC-typ_CS"/>
</dbReference>
<evidence type="ECO:0000259" key="13">
    <source>
        <dbReference type="PROSITE" id="PS01124"/>
    </source>
</evidence>
<keyword evidence="9" id="KW-0010">Activator</keyword>
<keyword evidence="7" id="KW-0805">Transcription regulation</keyword>
<keyword evidence="4" id="KW-0479">Metal-binding</keyword>
<dbReference type="EMBL" id="CP048209">
    <property type="protein sequence ID" value="QHT61588.1"/>
    <property type="molecule type" value="Genomic_DNA"/>
</dbReference>
<dbReference type="SMART" id="SM00342">
    <property type="entry name" value="HTH_ARAC"/>
    <property type="match status" value="1"/>
</dbReference>
<dbReference type="GO" id="GO:0043565">
    <property type="term" value="F:sequence-specific DNA binding"/>
    <property type="evidence" value="ECO:0007669"/>
    <property type="project" value="InterPro"/>
</dbReference>
<evidence type="ECO:0000256" key="9">
    <source>
        <dbReference type="ARBA" id="ARBA00023159"/>
    </source>
</evidence>
<gene>
    <name evidence="14" type="ORF">GXP70_17505</name>
</gene>
<keyword evidence="2 14" id="KW-0489">Methyltransferase</keyword>
<evidence type="ECO:0000256" key="6">
    <source>
        <dbReference type="ARBA" id="ARBA00022833"/>
    </source>
</evidence>
<evidence type="ECO:0000313" key="15">
    <source>
        <dbReference type="Proteomes" id="UP000476064"/>
    </source>
</evidence>
<accession>A0A6C0FWX6</accession>
<keyword evidence="12" id="KW-0472">Membrane</keyword>
<feature type="transmembrane region" description="Helical" evidence="12">
    <location>
        <begin position="20"/>
        <end position="37"/>
    </location>
</feature>
<protein>
    <submittedName>
        <fullName evidence="14">Methylphosphotriester-DNA--protein-cysteine methyltransferase family protein</fullName>
    </submittedName>
</protein>
<dbReference type="InterPro" id="IPR018060">
    <property type="entry name" value="HTH_AraC"/>
</dbReference>
<keyword evidence="15" id="KW-1185">Reference proteome</keyword>
<name>A0A6C0FWX6_9BACL</name>
<dbReference type="InterPro" id="IPR009057">
    <property type="entry name" value="Homeodomain-like_sf"/>
</dbReference>
<evidence type="ECO:0000256" key="12">
    <source>
        <dbReference type="SAM" id="Phobius"/>
    </source>
</evidence>
<feature type="domain" description="HTH araC/xylS-type" evidence="13">
    <location>
        <begin position="138"/>
        <end position="236"/>
    </location>
</feature>